<keyword evidence="2" id="KW-1185">Reference proteome</keyword>
<evidence type="ECO:0008006" key="3">
    <source>
        <dbReference type="Google" id="ProtNLM"/>
    </source>
</evidence>
<organism evidence="1 2">
    <name type="scientific">Sutterella wadsworthensis 2_1_59BFAA</name>
    <dbReference type="NCBI Taxonomy" id="742823"/>
    <lineage>
        <taxon>Bacteria</taxon>
        <taxon>Pseudomonadati</taxon>
        <taxon>Pseudomonadota</taxon>
        <taxon>Betaproteobacteria</taxon>
        <taxon>Burkholderiales</taxon>
        <taxon>Sutterellaceae</taxon>
        <taxon>Sutterella</taxon>
    </lineage>
</organism>
<dbReference type="SUPFAM" id="SSF143100">
    <property type="entry name" value="TTHA1013/TTHA0281-like"/>
    <property type="match status" value="1"/>
</dbReference>
<name>K1JPB0_9BURK</name>
<protein>
    <recommendedName>
        <fullName evidence="3">HicB-like antitoxin of toxin-antitoxin system domain-containing protein</fullName>
    </recommendedName>
</protein>
<dbReference type="InterPro" id="IPR035069">
    <property type="entry name" value="TTHA1013/TTHA0281-like"/>
</dbReference>
<dbReference type="EMBL" id="ADMG01000010">
    <property type="protein sequence ID" value="EKB32061.1"/>
    <property type="molecule type" value="Genomic_DNA"/>
</dbReference>
<dbReference type="AlphaFoldDB" id="K1JPB0"/>
<dbReference type="HOGENOM" id="CLU_140890_2_0_4"/>
<evidence type="ECO:0000313" key="2">
    <source>
        <dbReference type="Proteomes" id="UP000005835"/>
    </source>
</evidence>
<dbReference type="RefSeq" id="WP_005433533.1">
    <property type="nucleotide sequence ID" value="NZ_JH815513.1"/>
</dbReference>
<evidence type="ECO:0000313" key="1">
    <source>
        <dbReference type="EMBL" id="EKB32061.1"/>
    </source>
</evidence>
<dbReference type="OrthoDB" id="5772151at2"/>
<dbReference type="PATRIC" id="fig|742823.3.peg.351"/>
<dbReference type="eggNOG" id="COG1598">
    <property type="taxonomic scope" value="Bacteria"/>
</dbReference>
<dbReference type="STRING" id="742823.HMPREF9465_00355"/>
<accession>K1JPB0</accession>
<comment type="caution">
    <text evidence="1">The sequence shown here is derived from an EMBL/GenBank/DDBJ whole genome shotgun (WGS) entry which is preliminary data.</text>
</comment>
<reference evidence="1 2" key="1">
    <citation type="submission" date="2012-05" db="EMBL/GenBank/DDBJ databases">
        <title>The Genome Sequence of Sutterella wadsworthensis 2_1_59BFAA.</title>
        <authorList>
            <consortium name="The Broad Institute Genome Sequencing Platform"/>
            <person name="Earl A."/>
            <person name="Ward D."/>
            <person name="Feldgarden M."/>
            <person name="Gevers D."/>
            <person name="Daigneault M."/>
            <person name="Strauss J."/>
            <person name="Allen-Vercoe E."/>
            <person name="Walker B."/>
            <person name="Young S.K."/>
            <person name="Zeng Q."/>
            <person name="Gargeya S."/>
            <person name="Fitzgerald M."/>
            <person name="Haas B."/>
            <person name="Abouelleil A."/>
            <person name="Alvarado L."/>
            <person name="Arachchi H.M."/>
            <person name="Berlin A.M."/>
            <person name="Chapman S.B."/>
            <person name="Goldberg J."/>
            <person name="Griggs A."/>
            <person name="Gujja S."/>
            <person name="Hansen M."/>
            <person name="Howarth C."/>
            <person name="Imamovic A."/>
            <person name="Larimer J."/>
            <person name="McCowen C."/>
            <person name="Montmayeur A."/>
            <person name="Murphy C."/>
            <person name="Neiman D."/>
            <person name="Pearson M."/>
            <person name="Priest M."/>
            <person name="Roberts A."/>
            <person name="Saif S."/>
            <person name="Shea T."/>
            <person name="Sisk P."/>
            <person name="Sykes S."/>
            <person name="Wortman J."/>
            <person name="Nusbaum C."/>
            <person name="Birren B."/>
        </authorList>
    </citation>
    <scope>NUCLEOTIDE SEQUENCE [LARGE SCALE GENOMIC DNA]</scope>
    <source>
        <strain evidence="1 2">2_1_59BFAA</strain>
    </source>
</reference>
<sequence length="144" mass="16013">MITTTRFPYWIERTADGSYRARFPSIPEILPTAPSIAKLVEGLQDEVLPALEARLKEDRLPEPREPRAGEEVFSLSPNFASKLHLIVALKKEKLSGSELARRLGCLPQETHRLLKLSHPTKIDTISAALSALGGELTCSVTFRH</sequence>
<proteinExistence type="predicted"/>
<dbReference type="Proteomes" id="UP000005835">
    <property type="component" value="Unassembled WGS sequence"/>
</dbReference>
<gene>
    <name evidence="1" type="ORF">HMPREF9465_00355</name>
</gene>